<dbReference type="Proteomes" id="UP001219957">
    <property type="component" value="Chromosome"/>
</dbReference>
<evidence type="ECO:0000313" key="3">
    <source>
        <dbReference type="Proteomes" id="UP001219957"/>
    </source>
</evidence>
<accession>A0ABY8B1G1</accession>
<sequence>MEWFMSMDVLVVLLAVGSIVIGAITSLFIPILLIWLIVRYLRNGRVVKKWSERRQTRSKERV</sequence>
<keyword evidence="3" id="KW-1185">Reference proteome</keyword>
<gene>
    <name evidence="2" type="ORF">OE059_03255</name>
</gene>
<name>A0ABY8B1G1_9BACL</name>
<evidence type="ECO:0000256" key="1">
    <source>
        <dbReference type="SAM" id="Phobius"/>
    </source>
</evidence>
<feature type="transmembrane region" description="Helical" evidence="1">
    <location>
        <begin position="12"/>
        <end position="38"/>
    </location>
</feature>
<evidence type="ECO:0000313" key="2">
    <source>
        <dbReference type="EMBL" id="WED55890.1"/>
    </source>
</evidence>
<dbReference type="EMBL" id="CP109617">
    <property type="protein sequence ID" value="WED55890.1"/>
    <property type="molecule type" value="Genomic_DNA"/>
</dbReference>
<proteinExistence type="predicted"/>
<keyword evidence="1" id="KW-1133">Transmembrane helix</keyword>
<reference evidence="2 3" key="1">
    <citation type="submission" date="2022-10" db="EMBL/GenBank/DDBJ databases">
        <title>Complete genome sequence of Exiguobacterium profundum TSS-3 isolated from an extremely saline-alkaline spring located in Ixtapa, Chiapas-Mexico.</title>
        <authorList>
            <person name="Rincon-Rosales R."/>
            <person name="Rogel M.A."/>
            <person name="Rincon-Molina C.I."/>
            <person name="Guerrero G."/>
            <person name="Manzano-Gomez L.A."/>
            <person name="Lopez-Lopez A."/>
            <person name="Rincon Molina F.A."/>
            <person name="Martinez-Romero E."/>
        </authorList>
    </citation>
    <scope>NUCLEOTIDE SEQUENCE [LARGE SCALE GENOMIC DNA]</scope>
    <source>
        <strain evidence="2 3">TSS-3</strain>
    </source>
</reference>
<keyword evidence="1" id="KW-0472">Membrane</keyword>
<dbReference type="RefSeq" id="WP_275060349.1">
    <property type="nucleotide sequence ID" value="NZ_CP109617.1"/>
</dbReference>
<protein>
    <submittedName>
        <fullName evidence="2">Uncharacterized protein</fullName>
    </submittedName>
</protein>
<keyword evidence="1" id="KW-0812">Transmembrane</keyword>
<organism evidence="2 3">
    <name type="scientific">Exiguobacterium profundum</name>
    <dbReference type="NCBI Taxonomy" id="307643"/>
    <lineage>
        <taxon>Bacteria</taxon>
        <taxon>Bacillati</taxon>
        <taxon>Bacillota</taxon>
        <taxon>Bacilli</taxon>
        <taxon>Bacillales</taxon>
        <taxon>Bacillales Family XII. Incertae Sedis</taxon>
        <taxon>Exiguobacterium</taxon>
    </lineage>
</organism>